<dbReference type="EMBL" id="CP039288">
    <property type="protein sequence ID" value="QCC03263.1"/>
    <property type="molecule type" value="Genomic_DNA"/>
</dbReference>
<dbReference type="PROSITE" id="PS51257">
    <property type="entry name" value="PROKAR_LIPOPROTEIN"/>
    <property type="match status" value="1"/>
</dbReference>
<evidence type="ECO:0008006" key="5">
    <source>
        <dbReference type="Google" id="ProtNLM"/>
    </source>
</evidence>
<evidence type="ECO:0000313" key="3">
    <source>
        <dbReference type="Proteomes" id="UP000008210"/>
    </source>
</evidence>
<name>Q0K3S1_CUPNH</name>
<sequence>MPKRFLFLFAFSFLLGSCGGGGDDGGSSEAASPPAQTLTVPLTTAMAALAANGITANFSISGSVENKPVSGSGTLNAAPADSATLNSAVVLKTTETVTGTVITNGNSEPFSGARFIFRNSATFAVVAIDQGADGYAAFADYTFPATVKAGDSGPLATATIFSDNTQAAKLGSLTQSFSVAPDSGTTLLVTFLNTEFDNNNARVGEEETTFRIDTSGNISFVSSKFTFFGANGQPVSTLIFQ</sequence>
<evidence type="ECO:0000313" key="2">
    <source>
        <dbReference type="EMBL" id="QCC03263.1"/>
    </source>
</evidence>
<evidence type="ECO:0000313" key="4">
    <source>
        <dbReference type="Proteomes" id="UP000296079"/>
    </source>
</evidence>
<dbReference type="KEGG" id="reh:H16_B0556"/>
<dbReference type="eggNOG" id="ENOG5033PHB">
    <property type="taxonomic scope" value="Bacteria"/>
</dbReference>
<reference evidence="2 4" key="2">
    <citation type="submission" date="2019-04" db="EMBL/GenBank/DDBJ databases">
        <title>Long-read de novo sequencing of Cupriavidus necator H16.</title>
        <authorList>
            <person name="Little G.T."/>
            <person name="Ehsaan M."/>
            <person name="Arenas-Lopez C."/>
            <person name="Jawed K."/>
            <person name="Winzer K."/>
            <person name="Kovacs K."/>
            <person name="Malys N."/>
            <person name="Minton N.P."/>
        </authorList>
    </citation>
    <scope>NUCLEOTIDE SEQUENCE [LARGE SCALE GENOMIC DNA]</scope>
    <source>
        <strain evidence="2 4">H16</strain>
    </source>
</reference>
<organism evidence="1 3">
    <name type="scientific">Cupriavidus necator (strain ATCC 17699 / DSM 428 / KCTC 22496 / NCIMB 10442 / H16 / Stanier 337)</name>
    <name type="common">Ralstonia eutropha</name>
    <dbReference type="NCBI Taxonomy" id="381666"/>
    <lineage>
        <taxon>Bacteria</taxon>
        <taxon>Pseudomonadati</taxon>
        <taxon>Pseudomonadota</taxon>
        <taxon>Betaproteobacteria</taxon>
        <taxon>Burkholderiales</taxon>
        <taxon>Burkholderiaceae</taxon>
        <taxon>Cupriavidus</taxon>
    </lineage>
</organism>
<reference evidence="1 3" key="1">
    <citation type="journal article" date="2006" name="Nat. Biotechnol.">
        <title>Genome sequence of the bioplastic-producing 'Knallgas' bacterium Ralstonia eutropha H16.</title>
        <authorList>
            <person name="Pohlmann A."/>
            <person name="Fricke W.F."/>
            <person name="Reinecke F."/>
            <person name="Kusian B."/>
            <person name="Liesegang H."/>
            <person name="Cramm R."/>
            <person name="Eitinger T."/>
            <person name="Ewering C."/>
            <person name="Potter M."/>
            <person name="Schwartz E."/>
            <person name="Strittmatter A."/>
            <person name="Voss I."/>
            <person name="Gottschalk G."/>
            <person name="Steinbuechel A."/>
            <person name="Friedrich B."/>
            <person name="Bowien B."/>
        </authorList>
    </citation>
    <scope>NUCLEOTIDE SEQUENCE [LARGE SCALE GENOMIC DNA]</scope>
    <source>
        <strain evidence="3">ATCC 17699 / DSM 428 / KCTC 22496 / NCIMB 10442 / H16 / Stanier 337</strain>
        <strain evidence="1">H16</strain>
    </source>
</reference>
<gene>
    <name evidence="1" type="ordered locus">H16_B0556</name>
    <name evidence="2" type="ORF">E6A55_21955</name>
</gene>
<dbReference type="Proteomes" id="UP000296079">
    <property type="component" value="Chromosome 2"/>
</dbReference>
<dbReference type="EMBL" id="AM260480">
    <property type="protein sequence ID" value="CAJ95353.1"/>
    <property type="molecule type" value="Genomic_DNA"/>
</dbReference>
<protein>
    <recommendedName>
        <fullName evidence="5">Lipoprotein</fullName>
    </recommendedName>
</protein>
<evidence type="ECO:0000313" key="1">
    <source>
        <dbReference type="EMBL" id="CAJ95353.1"/>
    </source>
</evidence>
<keyword evidence="3" id="KW-1185">Reference proteome</keyword>
<dbReference type="HOGENOM" id="CLU_1159577_0_0_4"/>
<dbReference type="OrthoDB" id="8964043at2"/>
<proteinExistence type="predicted"/>
<dbReference type="AlphaFoldDB" id="Q0K3S1"/>
<dbReference type="Proteomes" id="UP000008210">
    <property type="component" value="Chromosome 2"/>
</dbReference>
<dbReference type="RefSeq" id="WP_011616676.1">
    <property type="nucleotide sequence ID" value="NC_008314.1"/>
</dbReference>
<accession>Q0K3S1</accession>